<evidence type="ECO:0000313" key="1">
    <source>
        <dbReference type="EMBL" id="RZC28738.1"/>
    </source>
</evidence>
<dbReference type="EMBL" id="QZWG01000001">
    <property type="protein sequence ID" value="RZC28738.1"/>
    <property type="molecule type" value="Genomic_DNA"/>
</dbReference>
<comment type="caution">
    <text evidence="1">The sequence shown here is derived from an EMBL/GenBank/DDBJ whole genome shotgun (WGS) entry which is preliminary data.</text>
</comment>
<dbReference type="AlphaFoldDB" id="A0A445LZM1"/>
<keyword evidence="2" id="KW-1185">Reference proteome</keyword>
<protein>
    <submittedName>
        <fullName evidence="1">Uncharacterized protein</fullName>
    </submittedName>
</protein>
<gene>
    <name evidence="1" type="ORF">D0Y65_000630</name>
</gene>
<dbReference type="Proteomes" id="UP000289340">
    <property type="component" value="Chromosome 1"/>
</dbReference>
<sequence length="93" mass="10410">MDVLRECVWGLKGEAWSFGGVAALVAKELGNLQGRVFRSGRTLSIAQINFLEMGQSKVERIHDFLLQMKRPSFFVFVTWHGHGGHGCAYIAML</sequence>
<accession>A0A445LZM1</accession>
<proteinExistence type="predicted"/>
<reference evidence="1 2" key="1">
    <citation type="submission" date="2018-09" db="EMBL/GenBank/DDBJ databases">
        <title>A high-quality reference genome of wild soybean provides a powerful tool to mine soybean genomes.</title>
        <authorList>
            <person name="Xie M."/>
            <person name="Chung C.Y.L."/>
            <person name="Li M.-W."/>
            <person name="Wong F.-L."/>
            <person name="Chan T.-F."/>
            <person name="Lam H.-M."/>
        </authorList>
    </citation>
    <scope>NUCLEOTIDE SEQUENCE [LARGE SCALE GENOMIC DNA]</scope>
    <source>
        <strain evidence="2">cv. W05</strain>
        <tissue evidence="1">Hypocotyl of etiolated seedlings</tissue>
    </source>
</reference>
<evidence type="ECO:0000313" key="2">
    <source>
        <dbReference type="Proteomes" id="UP000289340"/>
    </source>
</evidence>
<name>A0A445LZM1_GLYSO</name>
<organism evidence="1 2">
    <name type="scientific">Glycine soja</name>
    <name type="common">Wild soybean</name>
    <dbReference type="NCBI Taxonomy" id="3848"/>
    <lineage>
        <taxon>Eukaryota</taxon>
        <taxon>Viridiplantae</taxon>
        <taxon>Streptophyta</taxon>
        <taxon>Embryophyta</taxon>
        <taxon>Tracheophyta</taxon>
        <taxon>Spermatophyta</taxon>
        <taxon>Magnoliopsida</taxon>
        <taxon>eudicotyledons</taxon>
        <taxon>Gunneridae</taxon>
        <taxon>Pentapetalae</taxon>
        <taxon>rosids</taxon>
        <taxon>fabids</taxon>
        <taxon>Fabales</taxon>
        <taxon>Fabaceae</taxon>
        <taxon>Papilionoideae</taxon>
        <taxon>50 kb inversion clade</taxon>
        <taxon>NPAAA clade</taxon>
        <taxon>indigoferoid/millettioid clade</taxon>
        <taxon>Phaseoleae</taxon>
        <taxon>Glycine</taxon>
        <taxon>Glycine subgen. Soja</taxon>
    </lineage>
</organism>